<gene>
    <name evidence="3" type="ORF">WA026_013511</name>
</gene>
<feature type="region of interest" description="Disordered" evidence="2">
    <location>
        <begin position="353"/>
        <end position="410"/>
    </location>
</feature>
<feature type="compositionally biased region" description="Basic and acidic residues" evidence="2">
    <location>
        <begin position="357"/>
        <end position="381"/>
    </location>
</feature>
<comment type="caution">
    <text evidence="3">The sequence shown here is derived from an EMBL/GenBank/DDBJ whole genome shotgun (WGS) entry which is preliminary data.</text>
</comment>
<feature type="coiled-coil region" evidence="1">
    <location>
        <begin position="321"/>
        <end position="353"/>
    </location>
</feature>
<feature type="compositionally biased region" description="Polar residues" evidence="2">
    <location>
        <begin position="394"/>
        <end position="406"/>
    </location>
</feature>
<evidence type="ECO:0000256" key="1">
    <source>
        <dbReference type="SAM" id="Coils"/>
    </source>
</evidence>
<name>A0AAW1VC37_9CUCU</name>
<feature type="region of interest" description="Disordered" evidence="2">
    <location>
        <begin position="498"/>
        <end position="528"/>
    </location>
</feature>
<evidence type="ECO:0000313" key="4">
    <source>
        <dbReference type="Proteomes" id="UP001431783"/>
    </source>
</evidence>
<keyword evidence="1" id="KW-0175">Coiled coil</keyword>
<dbReference type="EMBL" id="JARQZJ010000127">
    <property type="protein sequence ID" value="KAK9891195.1"/>
    <property type="molecule type" value="Genomic_DNA"/>
</dbReference>
<feature type="compositionally biased region" description="Polar residues" evidence="2">
    <location>
        <begin position="209"/>
        <end position="226"/>
    </location>
</feature>
<sequence length="638" mass="73725">MINEELTEILKTQKALLCEDKRRLGLLKSTEYSNQDDREIDVRDREEESVSVDGDENLNLDRNVDQVVGEDKENFDCGNVSNENREKIQEEENSKHCPVEKLDLSYLDDNEKKKSDYANRVANLDASFMSRSNDRRIAMLRCGEYSPNNPELRVHAKPFLGIGEYEQQQYLIRERLKNEYLNNVSSRQKSKIQYDRQNPNEAQKELSPQKANVRSSHFDSPSQQNNRELTSYRGAANEQYLNDACGNGSLNAADTMDKPKGILTNRKTGSPRDRYLSNLKHSYTPSFMDGFSYSDRTEELERERKKRETYNYELRMQIEEKRRLQAIKDEQDRREQELENKRLEQQLLRMQEEALVDDPKSSREEQGRRHSDDHLRRRMDLGLRSGYRKHTDSESSVLGSSRNALSHYSPPVSRRNPFAVSSAYNTDPLASRYNAHSPRYDYDGRGRRDALDRMDSLNAVTSYADAYGASRSRRDAFARFDSLSRIDSLGTAFESMGMREERTRRHSATQQDLAGLRRSPRLQRRSNSGRFLDDQLPIPVLKARSPVARELKNSVPFNSAGGGGARSSEACRRLEDKWQIPAVQKNIVNHSDSLRDGANRSILTQLGAIRMQLQQEQLRMDETLRKRGITQSKAVDFH</sequence>
<reference evidence="3 4" key="1">
    <citation type="submission" date="2023-03" db="EMBL/GenBank/DDBJ databases">
        <title>Genome insight into feeding habits of ladybird beetles.</title>
        <authorList>
            <person name="Li H.-S."/>
            <person name="Huang Y.-H."/>
            <person name="Pang H."/>
        </authorList>
    </citation>
    <scope>NUCLEOTIDE SEQUENCE [LARGE SCALE GENOMIC DNA]</scope>
    <source>
        <strain evidence="3">SYSU_2023b</strain>
        <tissue evidence="3">Whole body</tissue>
    </source>
</reference>
<protein>
    <submittedName>
        <fullName evidence="3">Uncharacterized protein</fullName>
    </submittedName>
</protein>
<feature type="region of interest" description="Disordered" evidence="2">
    <location>
        <begin position="251"/>
        <end position="277"/>
    </location>
</feature>
<accession>A0AAW1VC37</accession>
<feature type="region of interest" description="Disordered" evidence="2">
    <location>
        <begin position="186"/>
        <end position="226"/>
    </location>
</feature>
<evidence type="ECO:0000256" key="2">
    <source>
        <dbReference type="SAM" id="MobiDB-lite"/>
    </source>
</evidence>
<dbReference type="Proteomes" id="UP001431783">
    <property type="component" value="Unassembled WGS sequence"/>
</dbReference>
<organism evidence="3 4">
    <name type="scientific">Henosepilachna vigintioctopunctata</name>
    <dbReference type="NCBI Taxonomy" id="420089"/>
    <lineage>
        <taxon>Eukaryota</taxon>
        <taxon>Metazoa</taxon>
        <taxon>Ecdysozoa</taxon>
        <taxon>Arthropoda</taxon>
        <taxon>Hexapoda</taxon>
        <taxon>Insecta</taxon>
        <taxon>Pterygota</taxon>
        <taxon>Neoptera</taxon>
        <taxon>Endopterygota</taxon>
        <taxon>Coleoptera</taxon>
        <taxon>Polyphaga</taxon>
        <taxon>Cucujiformia</taxon>
        <taxon>Coccinelloidea</taxon>
        <taxon>Coccinellidae</taxon>
        <taxon>Epilachninae</taxon>
        <taxon>Epilachnini</taxon>
        <taxon>Henosepilachna</taxon>
    </lineage>
</organism>
<evidence type="ECO:0000313" key="3">
    <source>
        <dbReference type="EMBL" id="KAK9891195.1"/>
    </source>
</evidence>
<keyword evidence="4" id="KW-1185">Reference proteome</keyword>
<proteinExistence type="predicted"/>
<dbReference type="AlphaFoldDB" id="A0AAW1VC37"/>